<evidence type="ECO:0000313" key="5">
    <source>
        <dbReference type="Proteomes" id="UP000220828"/>
    </source>
</evidence>
<dbReference type="Pfam" id="PF14257">
    <property type="entry name" value="DUF4349"/>
    <property type="match status" value="1"/>
</dbReference>
<feature type="transmembrane region" description="Helical" evidence="2">
    <location>
        <begin position="262"/>
        <end position="283"/>
    </location>
</feature>
<protein>
    <recommendedName>
        <fullName evidence="3">DUF4349 domain-containing protein</fullName>
    </recommendedName>
</protein>
<name>A0A2H3K864_9FLAO</name>
<keyword evidence="2" id="KW-1133">Transmembrane helix</keyword>
<comment type="caution">
    <text evidence="4">The sequence shown here is derived from an EMBL/GenBank/DDBJ whole genome shotgun (WGS) entry which is preliminary data.</text>
</comment>
<dbReference type="InterPro" id="IPR025645">
    <property type="entry name" value="DUF4349"/>
</dbReference>
<feature type="coiled-coil region" evidence="1">
    <location>
        <begin position="186"/>
        <end position="213"/>
    </location>
</feature>
<evidence type="ECO:0000256" key="1">
    <source>
        <dbReference type="SAM" id="Coils"/>
    </source>
</evidence>
<evidence type="ECO:0000256" key="2">
    <source>
        <dbReference type="SAM" id="Phobius"/>
    </source>
</evidence>
<dbReference type="EMBL" id="PCMW01000157">
    <property type="protein sequence ID" value="PDS21707.1"/>
    <property type="molecule type" value="Genomic_DNA"/>
</dbReference>
<dbReference type="AlphaFoldDB" id="A0A2H3K864"/>
<keyword evidence="2" id="KW-0472">Membrane</keyword>
<gene>
    <name evidence="4" type="ORF">B0A77_15265</name>
</gene>
<dbReference type="PROSITE" id="PS51257">
    <property type="entry name" value="PROKAR_LIPOPROTEIN"/>
    <property type="match status" value="1"/>
</dbReference>
<reference evidence="4 5" key="1">
    <citation type="submission" date="2017-09" db="EMBL/GenBank/DDBJ databases">
        <title>Whole genomes of Flavobacteriaceae.</title>
        <authorList>
            <person name="Stine C."/>
            <person name="Li C."/>
            <person name="Tadesse D."/>
        </authorList>
    </citation>
    <scope>NUCLEOTIDE SEQUENCE [LARGE SCALE GENOMIC DNA]</scope>
    <source>
        <strain evidence="4 5">ATCC 35036</strain>
    </source>
</reference>
<dbReference type="RefSeq" id="WP_097554994.1">
    <property type="nucleotide sequence ID" value="NZ_PCMW01000157.1"/>
</dbReference>
<evidence type="ECO:0000313" key="4">
    <source>
        <dbReference type="EMBL" id="PDS21707.1"/>
    </source>
</evidence>
<dbReference type="OrthoDB" id="8704559at2"/>
<keyword evidence="2" id="KW-0812">Transmembrane</keyword>
<organism evidence="4 5">
    <name type="scientific">Flavobacterium branchiophilum</name>
    <dbReference type="NCBI Taxonomy" id="55197"/>
    <lineage>
        <taxon>Bacteria</taxon>
        <taxon>Pseudomonadati</taxon>
        <taxon>Bacteroidota</taxon>
        <taxon>Flavobacteriia</taxon>
        <taxon>Flavobacteriales</taxon>
        <taxon>Flavobacteriaceae</taxon>
        <taxon>Flavobacterium</taxon>
    </lineage>
</organism>
<keyword evidence="1" id="KW-0175">Coiled coil</keyword>
<dbReference type="Proteomes" id="UP000220828">
    <property type="component" value="Unassembled WGS sequence"/>
</dbReference>
<proteinExistence type="predicted"/>
<sequence>MKNWNHLGYAGLILATTIVACKQAEAPETTASEVDAKAVSSSAAVQKDDGRKIIRTADIKFKSTNVVKSTYAIENAVSKFGGFVTFTDLNSQIIEKSEVKIAQDSILEITKYTVLNDMTIRVPNTKLDTVIKIIAKEIDFLDSRQIKADDVSLQILANQLAQVRKNAHATRLENAIDTKGKKVTEISNAEEDLETKKQENDEKKLDNLSLKDKVDFSTLSLQLYQNESIKKDIKPSEKMFRQGFGLKIVDGLQFGWYLIEDMITFVIQFWSLIVLSLLGFILYKKYSK</sequence>
<evidence type="ECO:0000259" key="3">
    <source>
        <dbReference type="Pfam" id="PF14257"/>
    </source>
</evidence>
<feature type="domain" description="DUF4349" evidence="3">
    <location>
        <begin position="51"/>
        <end position="282"/>
    </location>
</feature>
<accession>A0A2H3K864</accession>